<dbReference type="InParanoid" id="I1MY45"/>
<dbReference type="CDD" id="cd00934">
    <property type="entry name" value="PTB"/>
    <property type="match status" value="1"/>
</dbReference>
<dbReference type="STRING" id="3847.I1MY45"/>
<dbReference type="Proteomes" id="UP000008827">
    <property type="component" value="Chromosome 17"/>
</dbReference>
<dbReference type="SMR" id="I1MY45"/>
<keyword evidence="3" id="KW-0862">Zinc</keyword>
<dbReference type="InterPro" id="IPR045893">
    <property type="entry name" value="FREE1"/>
</dbReference>
<dbReference type="AlphaFoldDB" id="I1MY45"/>
<dbReference type="HOGENOM" id="CLU_012981_0_0_1"/>
<dbReference type="InterPro" id="IPR013083">
    <property type="entry name" value="Znf_RING/FYVE/PHD"/>
</dbReference>
<dbReference type="InterPro" id="IPR000306">
    <property type="entry name" value="Znf_FYVE"/>
</dbReference>
<accession>I1MY45</accession>
<reference evidence="6" key="3">
    <citation type="submission" date="2018-07" db="EMBL/GenBank/DDBJ databases">
        <title>WGS assembly of Glycine max.</title>
        <authorList>
            <person name="Schmutz J."/>
            <person name="Cannon S."/>
            <person name="Schlueter J."/>
            <person name="Ma J."/>
            <person name="Mitros T."/>
            <person name="Nelson W."/>
            <person name="Hyten D."/>
            <person name="Song Q."/>
            <person name="Thelen J."/>
            <person name="Cheng J."/>
            <person name="Xu D."/>
            <person name="Hellsten U."/>
            <person name="May G."/>
            <person name="Yu Y."/>
            <person name="Sakurai T."/>
            <person name="Umezawa T."/>
            <person name="Bhattacharyya M."/>
            <person name="Sandhu D."/>
            <person name="Valliyodan B."/>
            <person name="Lindquist E."/>
            <person name="Peto M."/>
            <person name="Grant D."/>
            <person name="Shu S."/>
            <person name="Goodstein D."/>
            <person name="Barry K."/>
            <person name="Futrell-Griggs M."/>
            <person name="Abernathy B."/>
            <person name="Du J."/>
            <person name="Tian Z."/>
            <person name="Zhu L."/>
            <person name="Gill N."/>
            <person name="Joshi T."/>
            <person name="Libault M."/>
            <person name="Sethuraman A."/>
            <person name="Zhang X."/>
            <person name="Shinozaki K."/>
            <person name="Nguyen H."/>
            <person name="Wing R."/>
            <person name="Cregan P."/>
            <person name="Specht J."/>
            <person name="Grimwood J."/>
            <person name="Rokhsar D."/>
            <person name="Stacey G."/>
            <person name="Shoemaker R."/>
            <person name="Jackson S."/>
        </authorList>
    </citation>
    <scope>NUCLEOTIDE SEQUENCE</scope>
    <source>
        <tissue evidence="6">Callus</tissue>
    </source>
</reference>
<feature type="domain" description="FYVE-type" evidence="5">
    <location>
        <begin position="182"/>
        <end position="242"/>
    </location>
</feature>
<dbReference type="GO" id="GO:0031902">
    <property type="term" value="C:late endosome membrane"/>
    <property type="evidence" value="ECO:0000318"/>
    <property type="project" value="GO_Central"/>
</dbReference>
<dbReference type="Pfam" id="PF01363">
    <property type="entry name" value="FYVE"/>
    <property type="match status" value="1"/>
</dbReference>
<dbReference type="GO" id="GO:0008270">
    <property type="term" value="F:zinc ion binding"/>
    <property type="evidence" value="ECO:0007669"/>
    <property type="project" value="UniProtKB-KW"/>
</dbReference>
<proteinExistence type="predicted"/>
<evidence type="ECO:0000313" key="6">
    <source>
        <dbReference type="EMBL" id="KRH05975.1"/>
    </source>
</evidence>
<evidence type="ECO:0000259" key="5">
    <source>
        <dbReference type="PROSITE" id="PS50178"/>
    </source>
</evidence>
<keyword evidence="8" id="KW-1185">Reference proteome</keyword>
<dbReference type="GO" id="GO:0070676">
    <property type="term" value="P:intralumenal vesicle formation"/>
    <property type="evidence" value="ECO:0000318"/>
    <property type="project" value="GO_Central"/>
</dbReference>
<dbReference type="EMBL" id="CM000850">
    <property type="protein sequence ID" value="KRH05975.1"/>
    <property type="molecule type" value="Genomic_DNA"/>
</dbReference>
<gene>
    <name evidence="6" type="ORF">GLYMA_17G259400</name>
</gene>
<evidence type="ECO:0000256" key="4">
    <source>
        <dbReference type="PROSITE-ProRule" id="PRU00091"/>
    </source>
</evidence>
<dbReference type="PaxDb" id="3847-GLYMA17G37890.1"/>
<dbReference type="SMART" id="SM00064">
    <property type="entry name" value="FYVE"/>
    <property type="match status" value="1"/>
</dbReference>
<dbReference type="GO" id="GO:0036258">
    <property type="term" value="P:multivesicular body assembly"/>
    <property type="evidence" value="ECO:0000318"/>
    <property type="project" value="GO_Central"/>
</dbReference>
<evidence type="ECO:0000313" key="7">
    <source>
        <dbReference type="EnsemblPlants" id="KRH05975"/>
    </source>
</evidence>
<evidence type="ECO:0000256" key="2">
    <source>
        <dbReference type="ARBA" id="ARBA00022771"/>
    </source>
</evidence>
<dbReference type="PANTHER" id="PTHR46977:SF1">
    <property type="entry name" value="PROTEIN FREE1"/>
    <property type="match status" value="1"/>
</dbReference>
<reference evidence="7" key="2">
    <citation type="submission" date="2018-02" db="UniProtKB">
        <authorList>
            <consortium name="EnsemblPlants"/>
        </authorList>
    </citation>
    <scope>IDENTIFICATION</scope>
    <source>
        <strain evidence="7">Williams 82</strain>
    </source>
</reference>
<keyword evidence="2 4" id="KW-0863">Zinc-finger</keyword>
<evidence type="ECO:0000256" key="1">
    <source>
        <dbReference type="ARBA" id="ARBA00022723"/>
    </source>
</evidence>
<keyword evidence="1" id="KW-0479">Metal-binding</keyword>
<dbReference type="GO" id="GO:0000813">
    <property type="term" value="C:ESCRT I complex"/>
    <property type="evidence" value="ECO:0000318"/>
    <property type="project" value="GO_Central"/>
</dbReference>
<dbReference type="Gramene" id="KRH05975">
    <property type="protein sequence ID" value="KRH05975"/>
    <property type="gene ID" value="GLYMA_17G259400"/>
</dbReference>
<dbReference type="PANTHER" id="PTHR46977">
    <property type="entry name" value="PROTEIN FREE1"/>
    <property type="match status" value="1"/>
</dbReference>
<dbReference type="InterPro" id="IPR011011">
    <property type="entry name" value="Znf_FYVE_PHD"/>
</dbReference>
<evidence type="ECO:0000313" key="8">
    <source>
        <dbReference type="Proteomes" id="UP000008827"/>
    </source>
</evidence>
<sequence length="327" mass="35939">MMTERVLAYYGGKVEPYGAIGGGGAPPPATATNKVVKAVPKVDAEGDAKSGVQKFRVKLLAESGGQSIIDVLCQIGLDGIRMLDPNTSRTLRIYPLENITRCDSSVDVEPGRIRLLSNRYTTNTLLDTVNAATIQFKEMGGSRRPSESLRTNEQPTEKKRGFGDWMNLIKPADEEKDHWVPDEAVLKCTACGVDFGAFLRRHHCRNCGDIFCDKCTRGRIALTSDEDALQVRVCDRCMAEVTLRLSNAKESSSKPVLQSHEDLAKKLQDELERNRRISGSKSDGSGRRMKEVACPICTVHLQVQVPTSGSETIECGVCQHPFLVTAR</sequence>
<name>I1MY45_SOYBN</name>
<evidence type="ECO:0000256" key="3">
    <source>
        <dbReference type="ARBA" id="ARBA00022833"/>
    </source>
</evidence>
<dbReference type="PROSITE" id="PS50178">
    <property type="entry name" value="ZF_FYVE"/>
    <property type="match status" value="1"/>
</dbReference>
<reference evidence="6 7" key="1">
    <citation type="journal article" date="2010" name="Nature">
        <title>Genome sequence of the palaeopolyploid soybean.</title>
        <authorList>
            <person name="Schmutz J."/>
            <person name="Cannon S.B."/>
            <person name="Schlueter J."/>
            <person name="Ma J."/>
            <person name="Mitros T."/>
            <person name="Nelson W."/>
            <person name="Hyten D.L."/>
            <person name="Song Q."/>
            <person name="Thelen J.J."/>
            <person name="Cheng J."/>
            <person name="Xu D."/>
            <person name="Hellsten U."/>
            <person name="May G.D."/>
            <person name="Yu Y."/>
            <person name="Sakurai T."/>
            <person name="Umezawa T."/>
            <person name="Bhattacharyya M.K."/>
            <person name="Sandhu D."/>
            <person name="Valliyodan B."/>
            <person name="Lindquist E."/>
            <person name="Peto M."/>
            <person name="Grant D."/>
            <person name="Shu S."/>
            <person name="Goodstein D."/>
            <person name="Barry K."/>
            <person name="Futrell-Griggs M."/>
            <person name="Abernathy B."/>
            <person name="Du J."/>
            <person name="Tian Z."/>
            <person name="Zhu L."/>
            <person name="Gill N."/>
            <person name="Joshi T."/>
            <person name="Libault M."/>
            <person name="Sethuraman A."/>
            <person name="Zhang X.-C."/>
            <person name="Shinozaki K."/>
            <person name="Nguyen H.T."/>
            <person name="Wing R.A."/>
            <person name="Cregan P."/>
            <person name="Specht J."/>
            <person name="Grimwood J."/>
            <person name="Rokhsar D."/>
            <person name="Stacey G."/>
            <person name="Shoemaker R.C."/>
            <person name="Jackson S.A."/>
        </authorList>
    </citation>
    <scope>NUCLEOTIDE SEQUENCE</scope>
    <source>
        <strain evidence="7">cv. Williams 82</strain>
        <tissue evidence="6">Callus</tissue>
    </source>
</reference>
<protein>
    <recommendedName>
        <fullName evidence="5">FYVE-type domain-containing protein</fullName>
    </recommendedName>
</protein>
<dbReference type="FunFam" id="3.30.40.10:FF:000312">
    <property type="entry name" value="Zinc finger, FYVE-type, endofin"/>
    <property type="match status" value="1"/>
</dbReference>
<dbReference type="EnsemblPlants" id="KRH05975">
    <property type="protein sequence ID" value="KRH05975"/>
    <property type="gene ID" value="GLYMA_17G259400"/>
</dbReference>
<dbReference type="SUPFAM" id="SSF57903">
    <property type="entry name" value="FYVE/PHD zinc finger"/>
    <property type="match status" value="1"/>
</dbReference>
<dbReference type="eggNOG" id="KOG1729">
    <property type="taxonomic scope" value="Eukaryota"/>
</dbReference>
<organism evidence="6">
    <name type="scientific">Glycine max</name>
    <name type="common">Soybean</name>
    <name type="synonym">Glycine hispida</name>
    <dbReference type="NCBI Taxonomy" id="3847"/>
    <lineage>
        <taxon>Eukaryota</taxon>
        <taxon>Viridiplantae</taxon>
        <taxon>Streptophyta</taxon>
        <taxon>Embryophyta</taxon>
        <taxon>Tracheophyta</taxon>
        <taxon>Spermatophyta</taxon>
        <taxon>Magnoliopsida</taxon>
        <taxon>eudicotyledons</taxon>
        <taxon>Gunneridae</taxon>
        <taxon>Pentapetalae</taxon>
        <taxon>rosids</taxon>
        <taxon>fabids</taxon>
        <taxon>Fabales</taxon>
        <taxon>Fabaceae</taxon>
        <taxon>Papilionoideae</taxon>
        <taxon>50 kb inversion clade</taxon>
        <taxon>NPAAA clade</taxon>
        <taxon>indigoferoid/millettioid clade</taxon>
        <taxon>Phaseoleae</taxon>
        <taxon>Glycine</taxon>
        <taxon>Glycine subgen. Soja</taxon>
    </lineage>
</organism>
<dbReference type="GO" id="GO:0043130">
    <property type="term" value="F:ubiquitin binding"/>
    <property type="evidence" value="ECO:0000318"/>
    <property type="project" value="GO_Central"/>
</dbReference>
<dbReference type="InterPro" id="IPR017455">
    <property type="entry name" value="Znf_FYVE-rel"/>
</dbReference>
<dbReference type="Gene3D" id="3.30.40.10">
    <property type="entry name" value="Zinc/RING finger domain, C3HC4 (zinc finger)"/>
    <property type="match status" value="1"/>
</dbReference>
<dbReference type="OMA" id="VTKCKAC"/>